<dbReference type="PANTHER" id="PTHR21737">
    <property type="entry name" value="POLYGLUTAMINE BINDING PROTEIN 1/MARVEL MEMBRANE-ASSOCIATING DOMAIN CONTAINING 3"/>
    <property type="match status" value="1"/>
</dbReference>
<keyword evidence="3" id="KW-0175">Coiled coil</keyword>
<dbReference type="Proteomes" id="UP000664859">
    <property type="component" value="Unassembled WGS sequence"/>
</dbReference>
<feature type="compositionally biased region" description="Basic residues" evidence="4">
    <location>
        <begin position="29"/>
        <end position="46"/>
    </location>
</feature>
<evidence type="ECO:0000256" key="4">
    <source>
        <dbReference type="SAM" id="MobiDB-lite"/>
    </source>
</evidence>
<comment type="similarity">
    <text evidence="1">Belongs to the CACTIN family.</text>
</comment>
<evidence type="ECO:0000259" key="5">
    <source>
        <dbReference type="Pfam" id="PF09732"/>
    </source>
</evidence>
<dbReference type="InterPro" id="IPR019134">
    <property type="entry name" value="Cactin_C"/>
</dbReference>
<dbReference type="Pfam" id="PF10312">
    <property type="entry name" value="Cactin_mid"/>
    <property type="match status" value="1"/>
</dbReference>
<evidence type="ECO:0000259" key="6">
    <source>
        <dbReference type="Pfam" id="PF10312"/>
    </source>
</evidence>
<feature type="domain" description="Splicing factor Cactin C-terminal" evidence="5">
    <location>
        <begin position="499"/>
        <end position="622"/>
    </location>
</feature>
<feature type="compositionally biased region" description="Low complexity" evidence="4">
    <location>
        <begin position="9"/>
        <end position="23"/>
    </location>
</feature>
<dbReference type="InterPro" id="IPR018816">
    <property type="entry name" value="Cactin_central"/>
</dbReference>
<dbReference type="GO" id="GO:0045292">
    <property type="term" value="P:mRNA cis splicing, via spliceosome"/>
    <property type="evidence" value="ECO:0007669"/>
    <property type="project" value="TreeGrafter"/>
</dbReference>
<dbReference type="PANTHER" id="PTHR21737:SF4">
    <property type="entry name" value="SPLICING FACTOR CACTIN"/>
    <property type="match status" value="1"/>
</dbReference>
<feature type="region of interest" description="Disordered" evidence="4">
    <location>
        <begin position="1"/>
        <end position="134"/>
    </location>
</feature>
<feature type="compositionally biased region" description="Basic and acidic residues" evidence="4">
    <location>
        <begin position="64"/>
        <end position="87"/>
    </location>
</feature>
<comment type="caution">
    <text evidence="7">The sequence shown here is derived from an EMBL/GenBank/DDBJ whole genome shotgun (WGS) entry which is preliminary data.</text>
</comment>
<organism evidence="7 8">
    <name type="scientific">Tribonema minus</name>
    <dbReference type="NCBI Taxonomy" id="303371"/>
    <lineage>
        <taxon>Eukaryota</taxon>
        <taxon>Sar</taxon>
        <taxon>Stramenopiles</taxon>
        <taxon>Ochrophyta</taxon>
        <taxon>PX clade</taxon>
        <taxon>Xanthophyceae</taxon>
        <taxon>Tribonematales</taxon>
        <taxon>Tribonemataceae</taxon>
        <taxon>Tribonema</taxon>
    </lineage>
</organism>
<evidence type="ECO:0000256" key="1">
    <source>
        <dbReference type="ARBA" id="ARBA00006895"/>
    </source>
</evidence>
<gene>
    <name evidence="7" type="ORF">JKP88DRAFT_225429</name>
</gene>
<dbReference type="GO" id="GO:0005681">
    <property type="term" value="C:spliceosomal complex"/>
    <property type="evidence" value="ECO:0007669"/>
    <property type="project" value="TreeGrafter"/>
</dbReference>
<evidence type="ECO:0000256" key="2">
    <source>
        <dbReference type="ARBA" id="ARBA00034534"/>
    </source>
</evidence>
<dbReference type="EMBL" id="JAFCMP010000515">
    <property type="protein sequence ID" value="KAG5178455.1"/>
    <property type="molecule type" value="Genomic_DNA"/>
</dbReference>
<name>A0A835YNE1_9STRA</name>
<dbReference type="Pfam" id="PF09732">
    <property type="entry name" value="CactinC_cactus"/>
    <property type="match status" value="1"/>
</dbReference>
<dbReference type="OrthoDB" id="265955at2759"/>
<feature type="coiled-coil region" evidence="3">
    <location>
        <begin position="399"/>
        <end position="430"/>
    </location>
</feature>
<keyword evidence="8" id="KW-1185">Reference proteome</keyword>
<evidence type="ECO:0000256" key="3">
    <source>
        <dbReference type="SAM" id="Coils"/>
    </source>
</evidence>
<reference evidence="7" key="1">
    <citation type="submission" date="2021-02" db="EMBL/GenBank/DDBJ databases">
        <title>First Annotated Genome of the Yellow-green Alga Tribonema minus.</title>
        <authorList>
            <person name="Mahan K.M."/>
        </authorList>
    </citation>
    <scope>NUCLEOTIDE SEQUENCE</scope>
    <source>
        <strain evidence="7">UTEX B ZZ1240</strain>
    </source>
</reference>
<dbReference type="AlphaFoldDB" id="A0A835YNE1"/>
<evidence type="ECO:0000313" key="8">
    <source>
        <dbReference type="Proteomes" id="UP000664859"/>
    </source>
</evidence>
<dbReference type="GO" id="GO:0005737">
    <property type="term" value="C:cytoplasm"/>
    <property type="evidence" value="ECO:0007669"/>
    <property type="project" value="TreeGrafter"/>
</dbReference>
<feature type="domain" description="Splicing factor cactin central" evidence="6">
    <location>
        <begin position="196"/>
        <end position="402"/>
    </location>
</feature>
<accession>A0A835YNE1</accession>
<feature type="coiled-coil region" evidence="3">
    <location>
        <begin position="156"/>
        <end position="200"/>
    </location>
</feature>
<proteinExistence type="inferred from homology"/>
<sequence>MGRKRRSRSPSSSGSGSDSQSGSSDDRKRKSSKKKQKSSSERRHRSPSSSSSVSDDARRRKRHSSEDSDGAKAEERKRRKEEKLAEKIRRKKEERRQKETPEQRAARKAASKQTGTAARFGYSNDSNPFGDSNLEEQFTWRKKLDKEGTDPAAVTKKQLRDAHQAKLEEIEKVRKRREESEKEKEEFERLKAEEARLREQQQYGDWQRKEEEFHLHQAKTRSKIRLIEGRERPIDMVAKNLLIFGEAPAGPGVGGGIHYSSGRELDTSSLEIELREPYRLCEGLSVAELEELAADVRAYQEMEDAQEGANRAFWAALGVVCADELARAQEAAGIVPAAAGLHKNVRGDVAALLEGRDAARLEELREQVDGRVQRGEGDVDYWAAVSQQLRAHAARAALRALHEAMLQRQLERLEALREERARRRAEAIELGEPLPEDLQPAAAAAAGDGGGAAAAAADRDASDAALALEVAERGKGLEDLEDAMGLGDEVDTSGTTYWWNDKYRPRKPRYFNRVKTGYDWNKYNQSHYDHDNPPPKTVQGYKFNVFYPDLLDRSVTPQFKLEPSDHPDMAIIRFTAGPPYEDIAFKIVNREWEYARKRGFRCVFERGVLSLFFNFKRHRYRK</sequence>
<feature type="compositionally biased region" description="Basic and acidic residues" evidence="4">
    <location>
        <begin position="94"/>
        <end position="105"/>
    </location>
</feature>
<evidence type="ECO:0000313" key="7">
    <source>
        <dbReference type="EMBL" id="KAG5178455.1"/>
    </source>
</evidence>
<dbReference type="SMART" id="SM01050">
    <property type="entry name" value="CactinC_cactus"/>
    <property type="match status" value="1"/>
</dbReference>
<protein>
    <recommendedName>
        <fullName evidence="2">Splicing factor Cactin</fullName>
    </recommendedName>
</protein>